<proteinExistence type="predicted"/>
<dbReference type="InterPro" id="IPR013525">
    <property type="entry name" value="ABC2_TM"/>
</dbReference>
<organism evidence="9 10">
    <name type="scientific">Streptococcus varani</name>
    <dbReference type="NCBI Taxonomy" id="1608583"/>
    <lineage>
        <taxon>Bacteria</taxon>
        <taxon>Bacillati</taxon>
        <taxon>Bacillota</taxon>
        <taxon>Bacilli</taxon>
        <taxon>Lactobacillales</taxon>
        <taxon>Streptococcaceae</taxon>
        <taxon>Streptococcus</taxon>
    </lineage>
</organism>
<evidence type="ECO:0000256" key="3">
    <source>
        <dbReference type="ARBA" id="ARBA00022989"/>
    </source>
</evidence>
<dbReference type="Gene3D" id="1.10.287.950">
    <property type="entry name" value="Methyl-accepting chemotaxis protein"/>
    <property type="match status" value="1"/>
</dbReference>
<dbReference type="InterPro" id="IPR017500">
    <property type="entry name" value="Phage_infect_YhgE_N"/>
</dbReference>
<dbReference type="InterPro" id="IPR022703">
    <property type="entry name" value="DUF3533"/>
</dbReference>
<dbReference type="EMBL" id="CTEN01000001">
    <property type="protein sequence ID" value="CQR24299.1"/>
    <property type="molecule type" value="Genomic_DNA"/>
</dbReference>
<keyword evidence="10" id="KW-1185">Reference proteome</keyword>
<evidence type="ECO:0000259" key="8">
    <source>
        <dbReference type="Pfam" id="PF12698"/>
    </source>
</evidence>
<dbReference type="Gene3D" id="1.20.58.60">
    <property type="match status" value="1"/>
</dbReference>
<dbReference type="InterPro" id="IPR017501">
    <property type="entry name" value="Phage_infect_YhgE_C"/>
</dbReference>
<dbReference type="OrthoDB" id="9811483at2"/>
<gene>
    <name evidence="9" type="ORF">BN1356_00657</name>
</gene>
<dbReference type="InterPro" id="IPR023908">
    <property type="entry name" value="xxxLxxG_rpt"/>
</dbReference>
<feature type="transmembrane region" description="Helical" evidence="6">
    <location>
        <begin position="701"/>
        <end position="723"/>
    </location>
</feature>
<dbReference type="InterPro" id="IPR011049">
    <property type="entry name" value="Serralysin-like_metalloprot_C"/>
</dbReference>
<evidence type="ECO:0000256" key="6">
    <source>
        <dbReference type="SAM" id="Phobius"/>
    </source>
</evidence>
<name>A0A0E4CSA2_9STRE</name>
<reference evidence="10" key="1">
    <citation type="submission" date="2015-03" db="EMBL/GenBank/DDBJ databases">
        <authorList>
            <person name="Urmite Genomes"/>
        </authorList>
    </citation>
    <scope>NUCLEOTIDE SEQUENCE [LARGE SCALE GENOMIC DNA]</scope>
    <source>
        <strain evidence="10">FF10</strain>
    </source>
</reference>
<dbReference type="GO" id="GO:0016020">
    <property type="term" value="C:membrane"/>
    <property type="evidence" value="ECO:0007669"/>
    <property type="project" value="UniProtKB-SubCell"/>
</dbReference>
<sequence>MLGVAFIPALYNLSFLSAIWDPYGNLKNLPVAVVNQDRASTLGNESLTIGDDMVESMRKDSNLDFHFVSTKEAQTGLEKGDYYMVVTLPEDLSQKTATLLTEEPKQAEIVYQTSKGHSFIASKMSESAMEKIKASLAEKITKQYTSAVFGSLSDVKTGMGKAADGSQQLENGSVQLVDGSSTLTSGLSILTASTGTISEGNGEFSSGLRTYTSGVGQLDSGLTRFSIGLSQYTNGVTSLSEGSSQLDANSGKLVDALSQLKRASDQMQPLLDGTNQLTSGLKELAQTTTVSQEKLQEIDKLVSGLDQLQAGLNQLNSQVSTMSSSSLPNLDLSSLPAQLQDLKNQVQALQGSSQADREKTIAALKATNTFQGLTIDQQAELVAAIENTPSSTADPSQAILYQVSTISQELQSLQVAIQTLQKASEGLVTLQAAISQLSAGGNQVLPAASATVHQFSTGMNQISGVLEAKLIPGSNQITSGLDEFHKKLTVGTEQLLGKAVSYTDAVGKLNAGAQELAQKNLPLSQGLSGLEDGSHQLNSKSNQLQEASNKLLDGSQELNNGAKKLQDGGQSLEDGIGQLTRGIESLNAGLKGSSQELSLVNLKEVNAELVSMPVSSQHTDHDKVNTNGVAMAPYMISVSLMVAALSTNVIFVKSLDGENYTDRWKWAKGKLILNGFISTLAATILFLVVETMGVEANHPLATFAMILLTGWTLMALVTALVGWSNRYGAFASLILLLLQLGSSAGTYPIELSPKFFRLVQPFLPMTYSVSALRQSISMKGQIGSQVFALTVFLLLFMVLGLVTYQKDVNN</sequence>
<feature type="domain" description="ABC-2 type transporter transmembrane" evidence="8">
    <location>
        <begin position="596"/>
        <end position="801"/>
    </location>
</feature>
<evidence type="ECO:0000256" key="1">
    <source>
        <dbReference type="ARBA" id="ARBA00004141"/>
    </source>
</evidence>
<dbReference type="NCBIfam" id="TIGR03062">
    <property type="entry name" value="pip_yhgE_Cterm"/>
    <property type="match status" value="1"/>
</dbReference>
<keyword evidence="2 6" id="KW-0812">Transmembrane</keyword>
<dbReference type="GO" id="GO:0140359">
    <property type="term" value="F:ABC-type transporter activity"/>
    <property type="evidence" value="ECO:0007669"/>
    <property type="project" value="InterPro"/>
</dbReference>
<dbReference type="Proteomes" id="UP000198604">
    <property type="component" value="Unassembled WGS sequence"/>
</dbReference>
<evidence type="ECO:0000313" key="9">
    <source>
        <dbReference type="EMBL" id="CQR24299.1"/>
    </source>
</evidence>
<feature type="transmembrane region" description="Helical" evidence="6">
    <location>
        <begin position="730"/>
        <end position="749"/>
    </location>
</feature>
<dbReference type="Pfam" id="PF12698">
    <property type="entry name" value="ABC2_membrane_3"/>
    <property type="match status" value="1"/>
</dbReference>
<evidence type="ECO:0000256" key="5">
    <source>
        <dbReference type="SAM" id="Coils"/>
    </source>
</evidence>
<keyword evidence="4 6" id="KW-0472">Membrane</keyword>
<dbReference type="NCBIfam" id="TIGR03057">
    <property type="entry name" value="xxxLxxG_by_4"/>
    <property type="match status" value="2"/>
</dbReference>
<dbReference type="SUPFAM" id="SSF101967">
    <property type="entry name" value="Adhesin YadA, collagen-binding domain"/>
    <property type="match status" value="1"/>
</dbReference>
<accession>A0A0E4CSA2</accession>
<protein>
    <submittedName>
        <fullName evidence="9">Membrane protein</fullName>
    </submittedName>
</protein>
<feature type="transmembrane region" description="Helical" evidence="6">
    <location>
        <begin position="784"/>
        <end position="804"/>
    </location>
</feature>
<dbReference type="InterPro" id="IPR051328">
    <property type="entry name" value="T7SS_ABC-Transporter"/>
</dbReference>
<feature type="transmembrane region" description="Helical" evidence="6">
    <location>
        <begin position="671"/>
        <end position="689"/>
    </location>
</feature>
<dbReference type="NCBIfam" id="TIGR03061">
    <property type="entry name" value="pip_yhgE_Nterm"/>
    <property type="match status" value="1"/>
</dbReference>
<feature type="coiled-coil region" evidence="5">
    <location>
        <begin position="298"/>
        <end position="359"/>
    </location>
</feature>
<evidence type="ECO:0000256" key="2">
    <source>
        <dbReference type="ARBA" id="ARBA00022692"/>
    </source>
</evidence>
<feature type="domain" description="DUF3533" evidence="7">
    <location>
        <begin position="12"/>
        <end position="155"/>
    </location>
</feature>
<keyword evidence="5" id="KW-0175">Coiled coil</keyword>
<dbReference type="Pfam" id="PF12051">
    <property type="entry name" value="DUF3533"/>
    <property type="match status" value="1"/>
</dbReference>
<feature type="transmembrane region" description="Helical" evidence="6">
    <location>
        <begin position="631"/>
        <end position="651"/>
    </location>
</feature>
<keyword evidence="3 6" id="KW-1133">Transmembrane helix</keyword>
<dbReference type="PANTHER" id="PTHR43077:SF5">
    <property type="entry name" value="PHAGE INFECTION PROTEIN"/>
    <property type="match status" value="1"/>
</dbReference>
<evidence type="ECO:0000256" key="4">
    <source>
        <dbReference type="ARBA" id="ARBA00023136"/>
    </source>
</evidence>
<evidence type="ECO:0000259" key="7">
    <source>
        <dbReference type="Pfam" id="PF12051"/>
    </source>
</evidence>
<dbReference type="AlphaFoldDB" id="A0A0E4CSA2"/>
<dbReference type="PANTHER" id="PTHR43077">
    <property type="entry name" value="TRANSPORT PERMEASE YVFS-RELATED"/>
    <property type="match status" value="1"/>
</dbReference>
<comment type="subcellular location">
    <subcellularLocation>
        <location evidence="1">Membrane</location>
        <topology evidence="1">Multi-pass membrane protein</topology>
    </subcellularLocation>
</comment>
<dbReference type="STRING" id="1608583.BN1356_00657"/>
<evidence type="ECO:0000313" key="10">
    <source>
        <dbReference type="Proteomes" id="UP000198604"/>
    </source>
</evidence>
<dbReference type="Gene3D" id="3.40.1710.10">
    <property type="entry name" value="abc type-2 transporter like domain"/>
    <property type="match status" value="1"/>
</dbReference>